<feature type="transmembrane region" description="Helical" evidence="7">
    <location>
        <begin position="21"/>
        <end position="43"/>
    </location>
</feature>
<dbReference type="NCBIfam" id="TIGR02868">
    <property type="entry name" value="CydC"/>
    <property type="match status" value="1"/>
</dbReference>
<keyword evidence="4 10" id="KW-0067">ATP-binding</keyword>
<dbReference type="InterPro" id="IPR027417">
    <property type="entry name" value="P-loop_NTPase"/>
</dbReference>
<dbReference type="InterPro" id="IPR036640">
    <property type="entry name" value="ABC1_TM_sf"/>
</dbReference>
<evidence type="ECO:0000256" key="3">
    <source>
        <dbReference type="ARBA" id="ARBA00022741"/>
    </source>
</evidence>
<feature type="transmembrane region" description="Helical" evidence="7">
    <location>
        <begin position="160"/>
        <end position="180"/>
    </location>
</feature>
<dbReference type="GO" id="GO:0005524">
    <property type="term" value="F:ATP binding"/>
    <property type="evidence" value="ECO:0007669"/>
    <property type="project" value="UniProtKB-KW"/>
</dbReference>
<dbReference type="Gene3D" id="1.20.1560.10">
    <property type="entry name" value="ABC transporter type 1, transmembrane domain"/>
    <property type="match status" value="1"/>
</dbReference>
<feature type="transmembrane region" description="Helical" evidence="7">
    <location>
        <begin position="49"/>
        <end position="68"/>
    </location>
</feature>
<evidence type="ECO:0000259" key="8">
    <source>
        <dbReference type="PROSITE" id="PS50893"/>
    </source>
</evidence>
<evidence type="ECO:0000256" key="5">
    <source>
        <dbReference type="ARBA" id="ARBA00022989"/>
    </source>
</evidence>
<reference evidence="10 11" key="1">
    <citation type="submission" date="2017-10" db="EMBL/GenBank/DDBJ databases">
        <title>Genome of an Actinobacterium that displays light-enhanced growth.</title>
        <authorList>
            <person name="Maresca J.A."/>
            <person name="Hempel P."/>
            <person name="Shevchenko O."/>
            <person name="Miller K.J."/>
            <person name="Hahn M.W."/>
        </authorList>
    </citation>
    <scope>NUCLEOTIDE SEQUENCE [LARGE SCALE GENOMIC DNA]</scope>
    <source>
        <strain evidence="10 11">MWH-Mo1</strain>
    </source>
</reference>
<protein>
    <submittedName>
        <fullName evidence="10">Putative ABC transporter ATP-binding protein</fullName>
    </submittedName>
</protein>
<dbReference type="GO" id="GO:0034775">
    <property type="term" value="P:glutathione transmembrane transport"/>
    <property type="evidence" value="ECO:0007669"/>
    <property type="project" value="InterPro"/>
</dbReference>
<dbReference type="InterPro" id="IPR017871">
    <property type="entry name" value="ABC_transporter-like_CS"/>
</dbReference>
<evidence type="ECO:0000256" key="4">
    <source>
        <dbReference type="ARBA" id="ARBA00022840"/>
    </source>
</evidence>
<keyword evidence="5 7" id="KW-1133">Transmembrane helix</keyword>
<dbReference type="PANTHER" id="PTHR24221:SF653">
    <property type="entry name" value="TRANSPORT ATP-BINDING PROTEIN CYDC"/>
    <property type="match status" value="1"/>
</dbReference>
<feature type="transmembrane region" description="Helical" evidence="7">
    <location>
        <begin position="281"/>
        <end position="302"/>
    </location>
</feature>
<gene>
    <name evidence="10" type="ORF">AURMO_00558</name>
</gene>
<dbReference type="SUPFAM" id="SSF52540">
    <property type="entry name" value="P-loop containing nucleoside triphosphate hydrolases"/>
    <property type="match status" value="1"/>
</dbReference>
<keyword evidence="6 7" id="KW-0472">Membrane</keyword>
<dbReference type="PROSITE" id="PS50929">
    <property type="entry name" value="ABC_TM1F"/>
    <property type="match status" value="1"/>
</dbReference>
<evidence type="ECO:0000259" key="9">
    <source>
        <dbReference type="PROSITE" id="PS50929"/>
    </source>
</evidence>
<dbReference type="EMBL" id="CP023994">
    <property type="protein sequence ID" value="AWR21171.1"/>
    <property type="molecule type" value="Genomic_DNA"/>
</dbReference>
<evidence type="ECO:0000313" key="11">
    <source>
        <dbReference type="Proteomes" id="UP000246894"/>
    </source>
</evidence>
<dbReference type="PANTHER" id="PTHR24221">
    <property type="entry name" value="ATP-BINDING CASSETTE SUB-FAMILY B"/>
    <property type="match status" value="1"/>
</dbReference>
<keyword evidence="3" id="KW-0547">Nucleotide-binding</keyword>
<accession>A0A2Z3RXA7</accession>
<evidence type="ECO:0000256" key="7">
    <source>
        <dbReference type="SAM" id="Phobius"/>
    </source>
</evidence>
<evidence type="ECO:0000256" key="6">
    <source>
        <dbReference type="ARBA" id="ARBA00023136"/>
    </source>
</evidence>
<dbReference type="AlphaFoldDB" id="A0A2Z3RXA7"/>
<dbReference type="GO" id="GO:0005886">
    <property type="term" value="C:plasma membrane"/>
    <property type="evidence" value="ECO:0007669"/>
    <property type="project" value="UniProtKB-SubCell"/>
</dbReference>
<dbReference type="SUPFAM" id="SSF90123">
    <property type="entry name" value="ABC transporter transmembrane region"/>
    <property type="match status" value="1"/>
</dbReference>
<dbReference type="GO" id="GO:0016887">
    <property type="term" value="F:ATP hydrolysis activity"/>
    <property type="evidence" value="ECO:0007669"/>
    <property type="project" value="InterPro"/>
</dbReference>
<dbReference type="Proteomes" id="UP000246894">
    <property type="component" value="Chromosome"/>
</dbReference>
<dbReference type="GO" id="GO:0034040">
    <property type="term" value="F:ATPase-coupled lipid transmembrane transporter activity"/>
    <property type="evidence" value="ECO:0007669"/>
    <property type="project" value="TreeGrafter"/>
</dbReference>
<keyword evidence="2 7" id="KW-0812">Transmembrane</keyword>
<dbReference type="SMART" id="SM00382">
    <property type="entry name" value="AAA"/>
    <property type="match status" value="1"/>
</dbReference>
<comment type="subcellular location">
    <subcellularLocation>
        <location evidence="1">Cell membrane</location>
        <topology evidence="1">Multi-pass membrane protein</topology>
    </subcellularLocation>
</comment>
<dbReference type="InterPro" id="IPR039421">
    <property type="entry name" value="Type_1_exporter"/>
</dbReference>
<dbReference type="GO" id="GO:0045454">
    <property type="term" value="P:cell redox homeostasis"/>
    <property type="evidence" value="ECO:0007669"/>
    <property type="project" value="InterPro"/>
</dbReference>
<feature type="transmembrane region" description="Helical" evidence="7">
    <location>
        <begin position="133"/>
        <end position="154"/>
    </location>
</feature>
<dbReference type="InterPro" id="IPR003439">
    <property type="entry name" value="ABC_transporter-like_ATP-bd"/>
</dbReference>
<evidence type="ECO:0000256" key="1">
    <source>
        <dbReference type="ARBA" id="ARBA00004651"/>
    </source>
</evidence>
<dbReference type="Pfam" id="PF00005">
    <property type="entry name" value="ABC_tran"/>
    <property type="match status" value="1"/>
</dbReference>
<dbReference type="InterPro" id="IPR014223">
    <property type="entry name" value="ABC_CydC/D"/>
</dbReference>
<feature type="transmembrane region" description="Helical" evidence="7">
    <location>
        <begin position="237"/>
        <end position="261"/>
    </location>
</feature>
<evidence type="ECO:0000313" key="10">
    <source>
        <dbReference type="EMBL" id="AWR21171.1"/>
    </source>
</evidence>
<organism evidence="10 11">
    <name type="scientific">Aurantimicrobium photophilum</name>
    <dbReference type="NCBI Taxonomy" id="1987356"/>
    <lineage>
        <taxon>Bacteria</taxon>
        <taxon>Bacillati</taxon>
        <taxon>Actinomycetota</taxon>
        <taxon>Actinomycetes</taxon>
        <taxon>Micrococcales</taxon>
        <taxon>Microbacteriaceae</taxon>
        <taxon>Aurantimicrobium</taxon>
    </lineage>
</organism>
<dbReference type="InterPro" id="IPR003593">
    <property type="entry name" value="AAA+_ATPase"/>
</dbReference>
<dbReference type="CDD" id="cd03228">
    <property type="entry name" value="ABCC_MRP_Like"/>
    <property type="match status" value="1"/>
</dbReference>
<feature type="domain" description="ABC transporter" evidence="8">
    <location>
        <begin position="352"/>
        <end position="558"/>
    </location>
</feature>
<dbReference type="Gene3D" id="3.40.50.300">
    <property type="entry name" value="P-loop containing nucleotide triphosphate hydrolases"/>
    <property type="match status" value="1"/>
</dbReference>
<name>A0A2Z3RXA7_9MICO</name>
<dbReference type="PROSITE" id="PS00211">
    <property type="entry name" value="ABC_TRANSPORTER_1"/>
    <property type="match status" value="1"/>
</dbReference>
<dbReference type="KEGG" id="aum:AURMO_00558"/>
<sequence length="561" mass="59804">MSGVKEVLRLAQPPLSKFAPGVIFGIFSAGAAVSLLAVSSWLITRAGDMPPIMYLNMAIVGVRFFALARASFRYVERLSSHDAAFRSLSTLRVAMYRRLVPLAPDGLARTRRGDLLSRLVADVDQLQDLPLRVIQPVVIALVVSLGSVIAVWMILPPAGFALLIALVFAGLVGTVLQSMLASGSDRALAGVRAQLDDTVMDVVSRLDVLSAFGALDGRMKDVARADRELRDVQLRRAVSSGAVAALLSLIAGLATLIALWISVPHLVFPADANETPGLGWGVFSGPYLAIVVLVPMAVFEVFQTLPQALGVWRAVKTSATRVAEVTPETIPSEIPREHMSLPMANLGSFDSLELSGVSASWPGAGSPALHPLSFTLRAGECLLVEGHSGSGKTTLAHVLVRFLDHSGQYAINGVDVRSLSVEQVRQYVGLVEQSPHMFSQSIRQNLLFAHPTANDQELMSALNRVGLSEWVTQRGGLDAQVGEKGALVSGGQAQRLGLARALLHDFPVLILDEPTANVDPGQADALMRDVLEASKSAHRAVIVISHVPVPDTLVTSKLTLN</sequence>
<dbReference type="GO" id="GO:0140359">
    <property type="term" value="F:ABC-type transporter activity"/>
    <property type="evidence" value="ECO:0007669"/>
    <property type="project" value="InterPro"/>
</dbReference>
<proteinExistence type="predicted"/>
<dbReference type="Pfam" id="PF00664">
    <property type="entry name" value="ABC_membrane"/>
    <property type="match status" value="1"/>
</dbReference>
<feature type="domain" description="ABC transmembrane type-1" evidence="9">
    <location>
        <begin position="21"/>
        <end position="261"/>
    </location>
</feature>
<dbReference type="InterPro" id="IPR011527">
    <property type="entry name" value="ABC1_TM_dom"/>
</dbReference>
<dbReference type="RefSeq" id="WP_110233037.1">
    <property type="nucleotide sequence ID" value="NZ_CP023994.1"/>
</dbReference>
<dbReference type="OrthoDB" id="3237158at2"/>
<keyword evidence="11" id="KW-1185">Reference proteome</keyword>
<dbReference type="PROSITE" id="PS50893">
    <property type="entry name" value="ABC_TRANSPORTER_2"/>
    <property type="match status" value="1"/>
</dbReference>
<evidence type="ECO:0000256" key="2">
    <source>
        <dbReference type="ARBA" id="ARBA00022692"/>
    </source>
</evidence>